<accession>A0AAX1JA10</accession>
<protein>
    <submittedName>
        <fullName evidence="1">Uncharacterized protein</fullName>
    </submittedName>
</protein>
<name>A0AAX1JA10_9MYCO</name>
<sequence>MIIGNDQLRGRIKLKLLQGSWFAHLAGDFSRPRLATEPEVSITDYWMRAVYTSGGWCTAATIVFHRDALAPPTVDQRRFTNPRIYHWESVAPRASSIEVQILLGETGLRPPEQPGALVDVIPLDSGTQLAAVIRGGRTGAPDQGGVDELKAVESGLRARTLAFGWEHPDRAIRIVDWGSPTYSG</sequence>
<gene>
    <name evidence="1" type="ORF">I2456_00190</name>
</gene>
<proteinExistence type="predicted"/>
<dbReference type="EMBL" id="CP065047">
    <property type="protein sequence ID" value="QPI38056.1"/>
    <property type="molecule type" value="Genomic_DNA"/>
</dbReference>
<dbReference type="KEGG" id="mku:I2456_00190"/>
<evidence type="ECO:0000313" key="2">
    <source>
        <dbReference type="Proteomes" id="UP000663583"/>
    </source>
</evidence>
<dbReference type="RefSeq" id="WP_163703882.1">
    <property type="nucleotide sequence ID" value="NZ_BLKU01000005.1"/>
</dbReference>
<reference evidence="1" key="1">
    <citation type="submission" date="2020-11" db="EMBL/GenBank/DDBJ databases">
        <title>Intraspecies plasmid and genomic variation of Mycobacterium kubicae revealed by the complete genome sequences of two clinical isolates.</title>
        <authorList>
            <person name="Hendrix J.R."/>
            <person name="Epperson L.E."/>
            <person name="Honda J.R."/>
            <person name="Strong M."/>
        </authorList>
    </citation>
    <scope>NUCLEOTIDE SEQUENCE</scope>
    <source>
        <strain evidence="1">JCM 13573</strain>
    </source>
</reference>
<evidence type="ECO:0000313" key="1">
    <source>
        <dbReference type="EMBL" id="QPI38056.1"/>
    </source>
</evidence>
<dbReference type="AlphaFoldDB" id="A0AAX1JA10"/>
<organism evidence="1 2">
    <name type="scientific">Mycobacterium kubicae</name>
    <dbReference type="NCBI Taxonomy" id="120959"/>
    <lineage>
        <taxon>Bacteria</taxon>
        <taxon>Bacillati</taxon>
        <taxon>Actinomycetota</taxon>
        <taxon>Actinomycetes</taxon>
        <taxon>Mycobacteriales</taxon>
        <taxon>Mycobacteriaceae</taxon>
        <taxon>Mycobacterium</taxon>
        <taxon>Mycobacterium simiae complex</taxon>
    </lineage>
</organism>
<dbReference type="Proteomes" id="UP000663583">
    <property type="component" value="Chromosome"/>
</dbReference>